<dbReference type="Proteomes" id="UP000070501">
    <property type="component" value="Unassembled WGS sequence"/>
</dbReference>
<dbReference type="InParanoid" id="A0A136IKM3"/>
<proteinExistence type="predicted"/>
<organism evidence="2 3">
    <name type="scientific">Microdochium bolleyi</name>
    <dbReference type="NCBI Taxonomy" id="196109"/>
    <lineage>
        <taxon>Eukaryota</taxon>
        <taxon>Fungi</taxon>
        <taxon>Dikarya</taxon>
        <taxon>Ascomycota</taxon>
        <taxon>Pezizomycotina</taxon>
        <taxon>Sordariomycetes</taxon>
        <taxon>Xylariomycetidae</taxon>
        <taxon>Xylariales</taxon>
        <taxon>Microdochiaceae</taxon>
        <taxon>Microdochium</taxon>
    </lineage>
</organism>
<keyword evidence="3" id="KW-1185">Reference proteome</keyword>
<evidence type="ECO:0000256" key="1">
    <source>
        <dbReference type="SAM" id="MobiDB-lite"/>
    </source>
</evidence>
<accession>A0A136IKM3</accession>
<feature type="region of interest" description="Disordered" evidence="1">
    <location>
        <begin position="1"/>
        <end position="38"/>
    </location>
</feature>
<name>A0A136IKM3_9PEZI</name>
<reference evidence="3" key="1">
    <citation type="submission" date="2016-02" db="EMBL/GenBank/DDBJ databases">
        <title>Draft genome sequence of Microdochium bolleyi, a fungal endophyte of beachgrass.</title>
        <authorList>
            <consortium name="DOE Joint Genome Institute"/>
            <person name="David A.S."/>
            <person name="May G."/>
            <person name="Haridas S."/>
            <person name="Lim J."/>
            <person name="Wang M."/>
            <person name="Labutti K."/>
            <person name="Lipzen A."/>
            <person name="Barry K."/>
            <person name="Grigoriev I.V."/>
        </authorList>
    </citation>
    <scope>NUCLEOTIDE SEQUENCE [LARGE SCALE GENOMIC DNA]</scope>
    <source>
        <strain evidence="3">J235TASD1</strain>
    </source>
</reference>
<gene>
    <name evidence="2" type="ORF">Micbo1qcDRAFT_169354</name>
</gene>
<sequence length="83" mass="8981">MTVPPVNLLPRRPTPQGPKTMPLHPALSPSRPPAGGSPVAVLVTAVPISFFRAQSSRQPPRTKTFRSTRLVPPEWAWSGYGSL</sequence>
<protein>
    <submittedName>
        <fullName evidence="2">Uncharacterized protein</fullName>
    </submittedName>
</protein>
<evidence type="ECO:0000313" key="3">
    <source>
        <dbReference type="Proteomes" id="UP000070501"/>
    </source>
</evidence>
<evidence type="ECO:0000313" key="2">
    <source>
        <dbReference type="EMBL" id="KXJ85512.1"/>
    </source>
</evidence>
<dbReference type="AlphaFoldDB" id="A0A136IKM3"/>
<dbReference type="EMBL" id="KQ964280">
    <property type="protein sequence ID" value="KXJ85512.1"/>
    <property type="molecule type" value="Genomic_DNA"/>
</dbReference>
<feature type="non-terminal residue" evidence="2">
    <location>
        <position position="83"/>
    </location>
</feature>